<dbReference type="VEuPathDB" id="CryptoDB:Cvel_22471"/>
<organism evidence="1">
    <name type="scientific">Chromera velia CCMP2878</name>
    <dbReference type="NCBI Taxonomy" id="1169474"/>
    <lineage>
        <taxon>Eukaryota</taxon>
        <taxon>Sar</taxon>
        <taxon>Alveolata</taxon>
        <taxon>Colpodellida</taxon>
        <taxon>Chromeraceae</taxon>
        <taxon>Chromera</taxon>
    </lineage>
</organism>
<dbReference type="AlphaFoldDB" id="A0A0G4GLW5"/>
<proteinExistence type="predicted"/>
<gene>
    <name evidence="1" type="ORF">Cvel_22471</name>
</gene>
<protein>
    <submittedName>
        <fullName evidence="1">Uncharacterized protein</fullName>
    </submittedName>
</protein>
<accession>A0A0G4GLW5</accession>
<dbReference type="PhylomeDB" id="A0A0G4GLW5"/>
<evidence type="ECO:0000313" key="1">
    <source>
        <dbReference type="EMBL" id="CEM31117.1"/>
    </source>
</evidence>
<dbReference type="EMBL" id="CDMZ01001340">
    <property type="protein sequence ID" value="CEM31117.1"/>
    <property type="molecule type" value="Genomic_DNA"/>
</dbReference>
<name>A0A0G4GLW5_9ALVE</name>
<reference evidence="1" key="1">
    <citation type="submission" date="2014-11" db="EMBL/GenBank/DDBJ databases">
        <authorList>
            <person name="Otto D Thomas"/>
            <person name="Naeem Raeece"/>
        </authorList>
    </citation>
    <scope>NUCLEOTIDE SEQUENCE</scope>
</reference>
<sequence length="200" mass="21855">MGHPVSPEQQRAFVKAKQTQQQQHGNAGGAAVALGEVVEEIQAVERKAGVEVVTVHIPGGENCVADQLSRMGGEAHRQEVLKDGVVGHLNRQARGAWKRTTAVGYAQERSDVIVCAPAGDEYQRAVQVAELAAPCRPHILVVPKAVGDHWGKSGVKCRVMDRFSRGREIFVPQLPLQTEVRYSSGRWVFSLPRGRPILEE</sequence>